<feature type="signal peptide" evidence="2">
    <location>
        <begin position="1"/>
        <end position="29"/>
    </location>
</feature>
<dbReference type="PANTHER" id="PTHR36848:SF2">
    <property type="entry name" value="SECRETED PROTEIN"/>
    <property type="match status" value="1"/>
</dbReference>
<evidence type="ECO:0000256" key="1">
    <source>
        <dbReference type="SAM" id="MobiDB-lite"/>
    </source>
</evidence>
<feature type="chain" id="PRO_5031015321" description="Alpha-L-rhamnosidase" evidence="2">
    <location>
        <begin position="30"/>
        <end position="738"/>
    </location>
</feature>
<dbReference type="RefSeq" id="WP_183626696.1">
    <property type="nucleotide sequence ID" value="NZ_JACHWJ010000007.1"/>
</dbReference>
<keyword evidence="2" id="KW-0732">Signal</keyword>
<protein>
    <recommendedName>
        <fullName evidence="5">Alpha-L-rhamnosidase</fullName>
    </recommendedName>
</protein>
<dbReference type="Proteomes" id="UP000545286">
    <property type="component" value="Unassembled WGS sequence"/>
</dbReference>
<name>A0A7W4YHU6_9MICO</name>
<dbReference type="Pfam" id="PF17132">
    <property type="entry name" value="Glyco_hydro_106"/>
    <property type="match status" value="2"/>
</dbReference>
<feature type="compositionally biased region" description="Basic and acidic residues" evidence="1">
    <location>
        <begin position="700"/>
        <end position="726"/>
    </location>
</feature>
<dbReference type="InterPro" id="IPR006311">
    <property type="entry name" value="TAT_signal"/>
</dbReference>
<dbReference type="AlphaFoldDB" id="A0A7W4YHU6"/>
<evidence type="ECO:0000313" key="3">
    <source>
        <dbReference type="EMBL" id="MBB2959375.1"/>
    </source>
</evidence>
<feature type="compositionally biased region" description="Basic residues" evidence="1">
    <location>
        <begin position="727"/>
        <end position="738"/>
    </location>
</feature>
<dbReference type="InterPro" id="IPR053161">
    <property type="entry name" value="Ulvan_degrading_GH"/>
</dbReference>
<reference evidence="3 4" key="1">
    <citation type="submission" date="2020-08" db="EMBL/GenBank/DDBJ databases">
        <title>Sequencing the genomes of 1000 actinobacteria strains.</title>
        <authorList>
            <person name="Klenk H.-P."/>
        </authorList>
    </citation>
    <scope>NUCLEOTIDE SEQUENCE [LARGE SCALE GENOMIC DNA]</scope>
    <source>
        <strain evidence="3 4">DSM 20419</strain>
    </source>
</reference>
<comment type="caution">
    <text evidence="3">The sequence shown here is derived from an EMBL/GenBank/DDBJ whole genome shotgun (WGS) entry which is preliminary data.</text>
</comment>
<evidence type="ECO:0008006" key="5">
    <source>
        <dbReference type="Google" id="ProtNLM"/>
    </source>
</evidence>
<accession>A0A7W4YHU6</accession>
<dbReference type="PANTHER" id="PTHR36848">
    <property type="entry name" value="DNA-BINDING PROTEIN (PUTATIVE SECRETED PROTEIN)-RELATED"/>
    <property type="match status" value="1"/>
</dbReference>
<dbReference type="PROSITE" id="PS51318">
    <property type="entry name" value="TAT"/>
    <property type="match status" value="1"/>
</dbReference>
<evidence type="ECO:0000256" key="2">
    <source>
        <dbReference type="SAM" id="SignalP"/>
    </source>
</evidence>
<feature type="compositionally biased region" description="Basic and acidic residues" evidence="1">
    <location>
        <begin position="590"/>
        <end position="619"/>
    </location>
</feature>
<proteinExistence type="predicted"/>
<organism evidence="3 4">
    <name type="scientific">Pseudoclavibacter helvolus</name>
    <dbReference type="NCBI Taxonomy" id="255205"/>
    <lineage>
        <taxon>Bacteria</taxon>
        <taxon>Bacillati</taxon>
        <taxon>Actinomycetota</taxon>
        <taxon>Actinomycetes</taxon>
        <taxon>Micrococcales</taxon>
        <taxon>Microbacteriaceae</taxon>
        <taxon>Pseudoclavibacter</taxon>
    </lineage>
</organism>
<feature type="compositionally biased region" description="Low complexity" evidence="1">
    <location>
        <begin position="576"/>
        <end position="586"/>
    </location>
</feature>
<feature type="region of interest" description="Disordered" evidence="1">
    <location>
        <begin position="539"/>
        <end position="646"/>
    </location>
</feature>
<sequence length="738" mass="81452">MSRRTLLGLAAAGASAAMLAAAAPPRALASTPVQPLPQPATLEGFSLPTKATAPRFRWWWPNGEVDIDEIRREVQQVAENGFGGLEVANVHHSVPGEVLDVENLGWGSPQWIAALEAALEAGAEHGVEIDVTLGPSWPAAIPTITPQDPAALVELVHGQVELTAGQRISGELPEPVVEPKGGVSGKQLLAVHAVQIASRGEKNVLVLRRSSLVDLTSTVSGTKIDWTAPDDGGEWILLAYWQRGMGQVAEGGPHTSPESYVVDHFSRAGADALIAYWEKNILNSRVRDLLSRTGGTFFEDSLEIETHATIWTRAMQTEFSSRIGYDLMPFLPVLLEINERYTFEFDDIKSHRVRDDFNLVLSQLYTDHHLVPLRDWSHSFGLEYRVQAYGLEQDSLEQAGIVDIIETESLGAKNLDDYRVLASGRDIAGRTIMSCEAAAYLGKSYSSTWNEVLNTLGETFAGGVNQTVLHGFAYAKAPGSQWPGFAAFTPCFNNAVGYSEAWGPRMPVWGAPQVGGRLPVAHAVGAASGPSQVRRRLLPAEGLGPDRHRGLQGTRHRHRPVPRTRGDDVRARREATPGTRETGTPRRVLRRLECSRVDRLPRPGGERRGGGTRRRDSLARQRPRRSRQRRHPRRALCTRNPPHRLPRLLAPQARAPSRGRGRVLLLRQREAQLREGPAGVPRAGGAHDRQRWRAHPLPARRVDGRSHAGRCARMERPPRAQRDHRLHERSRRAAHALR</sequence>
<keyword evidence="4" id="KW-1185">Reference proteome</keyword>
<evidence type="ECO:0000313" key="4">
    <source>
        <dbReference type="Proteomes" id="UP000545286"/>
    </source>
</evidence>
<feature type="compositionally biased region" description="Basic residues" evidence="1">
    <location>
        <begin position="621"/>
        <end position="646"/>
    </location>
</feature>
<gene>
    <name evidence="3" type="ORF">FHX72_003540</name>
</gene>
<dbReference type="EMBL" id="JACHWJ010000007">
    <property type="protein sequence ID" value="MBB2959375.1"/>
    <property type="molecule type" value="Genomic_DNA"/>
</dbReference>
<feature type="region of interest" description="Disordered" evidence="1">
    <location>
        <begin position="670"/>
        <end position="738"/>
    </location>
</feature>
<feature type="compositionally biased region" description="Basic and acidic residues" evidence="1">
    <location>
        <begin position="564"/>
        <end position="575"/>
    </location>
</feature>